<accession>A0ABX1D8H3</accession>
<dbReference type="EMBL" id="JAAVJS010000004">
    <property type="protein sequence ID" value="NJX14670.1"/>
    <property type="molecule type" value="Genomic_DNA"/>
</dbReference>
<feature type="compositionally biased region" description="Polar residues" evidence="1">
    <location>
        <begin position="199"/>
        <end position="217"/>
    </location>
</feature>
<proteinExistence type="predicted"/>
<feature type="region of interest" description="Disordered" evidence="1">
    <location>
        <begin position="192"/>
        <end position="220"/>
    </location>
</feature>
<evidence type="ECO:0000313" key="3">
    <source>
        <dbReference type="Proteomes" id="UP000760545"/>
    </source>
</evidence>
<organism evidence="2 3">
    <name type="scientific">Tamlana crocina</name>
    <dbReference type="NCBI Taxonomy" id="393006"/>
    <lineage>
        <taxon>Bacteria</taxon>
        <taxon>Pseudomonadati</taxon>
        <taxon>Bacteroidota</taxon>
        <taxon>Flavobacteriia</taxon>
        <taxon>Flavobacteriales</taxon>
        <taxon>Flavobacteriaceae</taxon>
        <taxon>Tamlana</taxon>
    </lineage>
</organism>
<reference evidence="2 3" key="1">
    <citation type="submission" date="2020-03" db="EMBL/GenBank/DDBJ databases">
        <title>Tamlana sp. nov, isolated from XXX.</title>
        <authorList>
            <person name="Cao W.R."/>
        </authorList>
    </citation>
    <scope>NUCLEOTIDE SEQUENCE [LARGE SCALE GENOMIC DNA]</scope>
    <source>
        <strain evidence="2 3">HST1-43</strain>
    </source>
</reference>
<sequence>MKKFILALLYTGLTFAQIPLSERCNEPVGNFQNPNGNGWVLISQPTFDLTINKNEVFYGTLGVDISFNEFQKKYRYNGKLYGPESYNYRINSTKPKGDETKFSGKLICNINKQKFVENVSFSTYEFRTGWIERTHILLKKGDKNSIFFQELNENPNDLNPCKACSLHLKISVYTNQFAENNINEKTQKNDTALKENPATVDNSIMDNSSKQNDSQNKTYKKPYEYSKQEWDTMSKKEQQASLQYQMDNILEGSSDTQESKIDTQLQTKAYQLAGQGDYASAMQTFSAAGDHTSALAAGGIAIIDSWSKAAEERKMRKISEREQNLRATLNDISLLRKEATQLFYSNQIDEYFEKELAIRDKELFAIFQALMLSRKSKSIQDKNFVVELENDFKEKTDFLIKSDFLSSYQKLNLFFSNSFFFDDTSSIDILKKEFIKLDDKTKQSLVIKCIQHYDYLRYDKNHYLAELKLSAYGYPTENLTEYKSKHDLKLLLALESSLDYHFYIKPILQVEVMLWTNLQKMSFKDYIYKFNMRSSKKHLKNQIKKDKTETGKSYDELLKEKN</sequence>
<comment type="caution">
    <text evidence="2">The sequence shown here is derived from an EMBL/GenBank/DDBJ whole genome shotgun (WGS) entry which is preliminary data.</text>
</comment>
<keyword evidence="3" id="KW-1185">Reference proteome</keyword>
<dbReference type="RefSeq" id="WP_167916917.1">
    <property type="nucleotide sequence ID" value="NZ_JAAVJS010000004.1"/>
</dbReference>
<evidence type="ECO:0000256" key="1">
    <source>
        <dbReference type="SAM" id="MobiDB-lite"/>
    </source>
</evidence>
<gene>
    <name evidence="2" type="ORF">HC176_04145</name>
</gene>
<protein>
    <submittedName>
        <fullName evidence="2">Uncharacterized protein</fullName>
    </submittedName>
</protein>
<evidence type="ECO:0000313" key="2">
    <source>
        <dbReference type="EMBL" id="NJX14670.1"/>
    </source>
</evidence>
<name>A0ABX1D8H3_9FLAO</name>
<dbReference type="Proteomes" id="UP000760545">
    <property type="component" value="Unassembled WGS sequence"/>
</dbReference>